<reference evidence="1 2" key="1">
    <citation type="submission" date="2016-09" db="EMBL/GenBank/DDBJ databases">
        <authorList>
            <person name="Capua I."/>
            <person name="De Benedictis P."/>
            <person name="Joannis T."/>
            <person name="Lombin L.H."/>
            <person name="Cattoli G."/>
        </authorList>
    </citation>
    <scope>NUCLEOTIDE SEQUENCE [LARGE SCALE GENOMIC DNA]</scope>
    <source>
        <strain evidence="1 2">ISLP-3</strain>
    </source>
</reference>
<dbReference type="OrthoDB" id="8156917at2"/>
<dbReference type="InterPro" id="IPR000415">
    <property type="entry name" value="Nitroreductase-like"/>
</dbReference>
<dbReference type="InterPro" id="IPR050627">
    <property type="entry name" value="Nitroreductase/BluB"/>
</dbReference>
<dbReference type="STRING" id="1814289.SAMN05216410_1477"/>
<protein>
    <submittedName>
        <fullName evidence="1">Nitroreductase family protein</fullName>
    </submittedName>
</protein>
<dbReference type="NCBIfam" id="NF047509">
    <property type="entry name" value="Rv3131_FMN_oxido"/>
    <property type="match status" value="1"/>
</dbReference>
<accession>A0A1G6K1N4</accession>
<keyword evidence="2" id="KW-1185">Reference proteome</keyword>
<gene>
    <name evidence="1" type="ORF">SAMN05216410_1477</name>
</gene>
<proteinExistence type="predicted"/>
<dbReference type="PANTHER" id="PTHR23026">
    <property type="entry name" value="NADPH NITROREDUCTASE"/>
    <property type="match status" value="1"/>
</dbReference>
<dbReference type="GO" id="GO:0016491">
    <property type="term" value="F:oxidoreductase activity"/>
    <property type="evidence" value="ECO:0007669"/>
    <property type="project" value="InterPro"/>
</dbReference>
<name>A0A1G6K1N4_9MICO</name>
<dbReference type="Gene3D" id="3.40.109.10">
    <property type="entry name" value="NADH Oxidase"/>
    <property type="match status" value="2"/>
</dbReference>
<dbReference type="AlphaFoldDB" id="A0A1G6K1N4"/>
<dbReference type="Proteomes" id="UP000199039">
    <property type="component" value="Unassembled WGS sequence"/>
</dbReference>
<dbReference type="EMBL" id="FMYH01000002">
    <property type="protein sequence ID" value="SDC24942.1"/>
    <property type="molecule type" value="Genomic_DNA"/>
</dbReference>
<dbReference type="PANTHER" id="PTHR23026:SF123">
    <property type="entry name" value="NAD(P)H NITROREDUCTASE RV3131-RELATED"/>
    <property type="match status" value="1"/>
</dbReference>
<evidence type="ECO:0000313" key="2">
    <source>
        <dbReference type="Proteomes" id="UP000199039"/>
    </source>
</evidence>
<dbReference type="SUPFAM" id="SSF55469">
    <property type="entry name" value="FMN-dependent nitroreductase-like"/>
    <property type="match status" value="2"/>
</dbReference>
<sequence length="326" mass="35727">MDVVDARIERILTAAAQAPSVHNTQPWTVQVQGNRIAVHADPSRQLRHVDPTGREMYISCGAFLFNLRVAARRESLKAVVAVLPSPSDDLLVGRVRLEPDAGPHTDELELSVAVGRRATSRAQFDDQPLDLDVLREMQEAARDEEADLRAINPSDPVRTQVLELVRRAEALAAEDAIARSEESTWTATDPNREDGIPADLLGPATSDDEAPVRHFWGSTGSGGAAFEHRSTMAVLSTSGDSRQDWVAAGQGLEHLLLVATTYFVHASFATTVLENPTTRHDLRRALDLAGHPQMLMRLGYSRTPPHTPRRTVEEIITSKRPEVPGT</sequence>
<organism evidence="1 2">
    <name type="scientific">Sanguibacter gelidistatuariae</name>
    <dbReference type="NCBI Taxonomy" id="1814289"/>
    <lineage>
        <taxon>Bacteria</taxon>
        <taxon>Bacillati</taxon>
        <taxon>Actinomycetota</taxon>
        <taxon>Actinomycetes</taxon>
        <taxon>Micrococcales</taxon>
        <taxon>Sanguibacteraceae</taxon>
        <taxon>Sanguibacter</taxon>
    </lineage>
</organism>
<dbReference type="RefSeq" id="WP_093182035.1">
    <property type="nucleotide sequence ID" value="NZ_FMYH01000002.1"/>
</dbReference>
<evidence type="ECO:0000313" key="1">
    <source>
        <dbReference type="EMBL" id="SDC24942.1"/>
    </source>
</evidence>